<evidence type="ECO:0000313" key="2">
    <source>
        <dbReference type="EMBL" id="PJC01399.1"/>
    </source>
</evidence>
<evidence type="ECO:0000256" key="1">
    <source>
        <dbReference type="SAM" id="Phobius"/>
    </source>
</evidence>
<dbReference type="EMBL" id="PFSY01000166">
    <property type="protein sequence ID" value="PJC01399.1"/>
    <property type="molecule type" value="Genomic_DNA"/>
</dbReference>
<keyword evidence="1" id="KW-0812">Transmembrane</keyword>
<evidence type="ECO:0000313" key="3">
    <source>
        <dbReference type="Proteomes" id="UP000230136"/>
    </source>
</evidence>
<feature type="transmembrane region" description="Helical" evidence="1">
    <location>
        <begin position="6"/>
        <end position="27"/>
    </location>
</feature>
<dbReference type="Proteomes" id="UP000230136">
    <property type="component" value="Unassembled WGS sequence"/>
</dbReference>
<accession>A0A2M8DQI2</accession>
<protein>
    <submittedName>
        <fullName evidence="2">Uncharacterized protein</fullName>
    </submittedName>
</protein>
<gene>
    <name evidence="2" type="ORF">CO073_03635</name>
</gene>
<keyword evidence="1" id="KW-1133">Transmembrane helix</keyword>
<comment type="caution">
    <text evidence="2">The sequence shown here is derived from an EMBL/GenBank/DDBJ whole genome shotgun (WGS) entry which is preliminary data.</text>
</comment>
<organism evidence="2 3">
    <name type="scientific">Candidatus Komeilibacteria bacterium CG_4_9_14_0_8_um_filter_36_9</name>
    <dbReference type="NCBI Taxonomy" id="1974473"/>
    <lineage>
        <taxon>Bacteria</taxon>
        <taxon>Candidatus Komeiliibacteriota</taxon>
    </lineage>
</organism>
<dbReference type="AlphaFoldDB" id="A0A2M8DQI2"/>
<sequence length="142" mass="16284">MENSLLTILLLPILTAVIGSYLTYYFANKSKKGEAILRFKEEKYSNLLILLQGFVGKTTSGETKKKFFEEQYKSWLYSSDEVVQSINEMVKLVIESRGKEPEPEKGKKAVGEIVLKMRKDLLGKTKLGFKDFQYTDVIDKDL</sequence>
<reference evidence="3" key="1">
    <citation type="submission" date="2017-09" db="EMBL/GenBank/DDBJ databases">
        <title>Depth-based differentiation of microbial function through sediment-hosted aquifers and enrichment of novel symbionts in the deep terrestrial subsurface.</title>
        <authorList>
            <person name="Probst A.J."/>
            <person name="Ladd B."/>
            <person name="Jarett J.K."/>
            <person name="Geller-Mcgrath D.E."/>
            <person name="Sieber C.M.K."/>
            <person name="Emerson J.B."/>
            <person name="Anantharaman K."/>
            <person name="Thomas B.C."/>
            <person name="Malmstrom R."/>
            <person name="Stieglmeier M."/>
            <person name="Klingl A."/>
            <person name="Woyke T."/>
            <person name="Ryan C.M."/>
            <person name="Banfield J.F."/>
        </authorList>
    </citation>
    <scope>NUCLEOTIDE SEQUENCE [LARGE SCALE GENOMIC DNA]</scope>
</reference>
<proteinExistence type="predicted"/>
<keyword evidence="1" id="KW-0472">Membrane</keyword>
<name>A0A2M8DQI2_9BACT</name>